<dbReference type="WBParaSite" id="ACRNAN_scaffold18593.g18620.t1">
    <property type="protein sequence ID" value="ACRNAN_scaffold18593.g18620.t1"/>
    <property type="gene ID" value="ACRNAN_scaffold18593.g18620"/>
</dbReference>
<reference evidence="2" key="1">
    <citation type="submission" date="2022-11" db="UniProtKB">
        <authorList>
            <consortium name="WormBaseParasite"/>
        </authorList>
    </citation>
    <scope>IDENTIFICATION</scope>
</reference>
<dbReference type="Proteomes" id="UP000887540">
    <property type="component" value="Unplaced"/>
</dbReference>
<proteinExistence type="predicted"/>
<accession>A0A914D454</accession>
<evidence type="ECO:0000313" key="1">
    <source>
        <dbReference type="Proteomes" id="UP000887540"/>
    </source>
</evidence>
<organism evidence="1 2">
    <name type="scientific">Acrobeloides nanus</name>
    <dbReference type="NCBI Taxonomy" id="290746"/>
    <lineage>
        <taxon>Eukaryota</taxon>
        <taxon>Metazoa</taxon>
        <taxon>Ecdysozoa</taxon>
        <taxon>Nematoda</taxon>
        <taxon>Chromadorea</taxon>
        <taxon>Rhabditida</taxon>
        <taxon>Tylenchina</taxon>
        <taxon>Cephalobomorpha</taxon>
        <taxon>Cephaloboidea</taxon>
        <taxon>Cephalobidae</taxon>
        <taxon>Acrobeloides</taxon>
    </lineage>
</organism>
<protein>
    <submittedName>
        <fullName evidence="2">Uncharacterized protein</fullName>
    </submittedName>
</protein>
<evidence type="ECO:0000313" key="2">
    <source>
        <dbReference type="WBParaSite" id="ACRNAN_scaffold18593.g18620.t1"/>
    </source>
</evidence>
<sequence length="160" mass="19109">NKYNKNRQLDNSKTQDDQIKLINEMLGVDDYLYNELNTNNDGLKMDQDPELGYLELRESLGNYYKDEQYLQRRSSDSKLYLSNSYDSRNPIKTSIPINTNEPDYIEIIENLHNYYTKERYLKLRSSDSKLYEPHSAYETSRNSNDMTIRNQFYNTNSYFG</sequence>
<keyword evidence="1" id="KW-1185">Reference proteome</keyword>
<dbReference type="AlphaFoldDB" id="A0A914D454"/>
<name>A0A914D454_9BILA</name>